<accession>A0ABR1IMN5</accession>
<keyword evidence="3" id="KW-1185">Reference proteome</keyword>
<sequence>MTESGENLSDAQLEQLWQINGGLAAQIAAMWLKEKHSFEVWDGRGDEEHESVGTNNSGSWCELEAPDLV</sequence>
<gene>
    <name evidence="2" type="ORF">VKT23_019027</name>
</gene>
<dbReference type="Proteomes" id="UP001498398">
    <property type="component" value="Unassembled WGS sequence"/>
</dbReference>
<proteinExistence type="predicted"/>
<dbReference type="EMBL" id="JBANRG010000092">
    <property type="protein sequence ID" value="KAK7436620.1"/>
    <property type="molecule type" value="Genomic_DNA"/>
</dbReference>
<feature type="region of interest" description="Disordered" evidence="1">
    <location>
        <begin position="44"/>
        <end position="69"/>
    </location>
</feature>
<comment type="caution">
    <text evidence="2">The sequence shown here is derived from an EMBL/GenBank/DDBJ whole genome shotgun (WGS) entry which is preliminary data.</text>
</comment>
<evidence type="ECO:0000313" key="3">
    <source>
        <dbReference type="Proteomes" id="UP001498398"/>
    </source>
</evidence>
<protein>
    <submittedName>
        <fullName evidence="2">Uncharacterized protein</fullName>
    </submittedName>
</protein>
<evidence type="ECO:0000256" key="1">
    <source>
        <dbReference type="SAM" id="MobiDB-lite"/>
    </source>
</evidence>
<organism evidence="2 3">
    <name type="scientific">Marasmiellus scandens</name>
    <dbReference type="NCBI Taxonomy" id="2682957"/>
    <lineage>
        <taxon>Eukaryota</taxon>
        <taxon>Fungi</taxon>
        <taxon>Dikarya</taxon>
        <taxon>Basidiomycota</taxon>
        <taxon>Agaricomycotina</taxon>
        <taxon>Agaricomycetes</taxon>
        <taxon>Agaricomycetidae</taxon>
        <taxon>Agaricales</taxon>
        <taxon>Marasmiineae</taxon>
        <taxon>Omphalotaceae</taxon>
        <taxon>Marasmiellus</taxon>
    </lineage>
</organism>
<name>A0ABR1IMN5_9AGAR</name>
<evidence type="ECO:0000313" key="2">
    <source>
        <dbReference type="EMBL" id="KAK7436620.1"/>
    </source>
</evidence>
<reference evidence="2 3" key="1">
    <citation type="submission" date="2024-01" db="EMBL/GenBank/DDBJ databases">
        <title>A draft genome for the cacao thread blight pathogen Marasmiellus scandens.</title>
        <authorList>
            <person name="Baruah I.K."/>
            <person name="Leung J."/>
            <person name="Bukari Y."/>
            <person name="Amoako-Attah I."/>
            <person name="Meinhardt L.W."/>
            <person name="Bailey B.A."/>
            <person name="Cohen S.P."/>
        </authorList>
    </citation>
    <scope>NUCLEOTIDE SEQUENCE [LARGE SCALE GENOMIC DNA]</scope>
    <source>
        <strain evidence="2 3">GH-19</strain>
    </source>
</reference>